<sequence>MCSSSHRVEDQLLEDDRMEDIETISDSDTYWEQKIPNDYEETLKLSKVSLKWKTKEELYSILCKGFLLDNGYQWFSVDKNGEKCQMLSARAAVIADNNSNWESSNESRFGEVLVITCSYKFQIQRRIEPQEVSPETTYAAFLVYKLPQDQSTFEAPIHVYDENAKYSRESFIYLVSPPVTPVIGPKFDENTDNPLNRYKGNAIPQQRTDGWMEVKVWDFQTTTESVPMHLFFKHPGEKNLSGLMIQGIELRPI</sequence>
<organism evidence="1 2">
    <name type="scientific">Artemisia annua</name>
    <name type="common">Sweet wormwood</name>
    <dbReference type="NCBI Taxonomy" id="35608"/>
    <lineage>
        <taxon>Eukaryota</taxon>
        <taxon>Viridiplantae</taxon>
        <taxon>Streptophyta</taxon>
        <taxon>Embryophyta</taxon>
        <taxon>Tracheophyta</taxon>
        <taxon>Spermatophyta</taxon>
        <taxon>Magnoliopsida</taxon>
        <taxon>eudicotyledons</taxon>
        <taxon>Gunneridae</taxon>
        <taxon>Pentapetalae</taxon>
        <taxon>asterids</taxon>
        <taxon>campanulids</taxon>
        <taxon>Asterales</taxon>
        <taxon>Asteraceae</taxon>
        <taxon>Asteroideae</taxon>
        <taxon>Anthemideae</taxon>
        <taxon>Artemisiinae</taxon>
        <taxon>Artemisia</taxon>
    </lineage>
</organism>
<dbReference type="GO" id="GO:0016301">
    <property type="term" value="F:kinase activity"/>
    <property type="evidence" value="ECO:0007669"/>
    <property type="project" value="UniProtKB-KW"/>
</dbReference>
<keyword evidence="2" id="KW-1185">Reference proteome</keyword>
<proteinExistence type="predicted"/>
<gene>
    <name evidence="1" type="ORF">CTI12_AA137180</name>
</gene>
<dbReference type="Pfam" id="PF14299">
    <property type="entry name" value="PP2"/>
    <property type="match status" value="1"/>
</dbReference>
<dbReference type="PANTHER" id="PTHR32278">
    <property type="entry name" value="F-BOX DOMAIN-CONTAINING PROTEIN"/>
    <property type="match status" value="1"/>
</dbReference>
<keyword evidence="1" id="KW-0808">Transferase</keyword>
<evidence type="ECO:0000313" key="2">
    <source>
        <dbReference type="Proteomes" id="UP000245207"/>
    </source>
</evidence>
<accession>A0A2U1PLW8</accession>
<name>A0A2U1PLW8_ARTAN</name>
<dbReference type="OrthoDB" id="1726131at2759"/>
<dbReference type="InterPro" id="IPR025886">
    <property type="entry name" value="PP2-like"/>
</dbReference>
<dbReference type="PANTHER" id="PTHR32278:SF135">
    <property type="entry name" value="F-BOX PROTEIN PP2-B12"/>
    <property type="match status" value="1"/>
</dbReference>
<reference evidence="1 2" key="1">
    <citation type="journal article" date="2018" name="Mol. Plant">
        <title>The genome of Artemisia annua provides insight into the evolution of Asteraceae family and artemisinin biosynthesis.</title>
        <authorList>
            <person name="Shen Q."/>
            <person name="Zhang L."/>
            <person name="Liao Z."/>
            <person name="Wang S."/>
            <person name="Yan T."/>
            <person name="Shi P."/>
            <person name="Liu M."/>
            <person name="Fu X."/>
            <person name="Pan Q."/>
            <person name="Wang Y."/>
            <person name="Lv Z."/>
            <person name="Lu X."/>
            <person name="Zhang F."/>
            <person name="Jiang W."/>
            <person name="Ma Y."/>
            <person name="Chen M."/>
            <person name="Hao X."/>
            <person name="Li L."/>
            <person name="Tang Y."/>
            <person name="Lv G."/>
            <person name="Zhou Y."/>
            <person name="Sun X."/>
            <person name="Brodelius P.E."/>
            <person name="Rose J.K.C."/>
            <person name="Tang K."/>
        </authorList>
    </citation>
    <scope>NUCLEOTIDE SEQUENCE [LARGE SCALE GENOMIC DNA]</scope>
    <source>
        <strain evidence="2">cv. Huhao1</strain>
        <tissue evidence="1">Leaf</tissue>
    </source>
</reference>
<dbReference type="EMBL" id="PKPP01000986">
    <property type="protein sequence ID" value="PWA86753.1"/>
    <property type="molecule type" value="Genomic_DNA"/>
</dbReference>
<dbReference type="STRING" id="35608.A0A2U1PLW8"/>
<comment type="caution">
    <text evidence="1">The sequence shown here is derived from an EMBL/GenBank/DDBJ whole genome shotgun (WGS) entry which is preliminary data.</text>
</comment>
<dbReference type="AlphaFoldDB" id="A0A2U1PLW8"/>
<evidence type="ECO:0000313" key="1">
    <source>
        <dbReference type="EMBL" id="PWA86753.1"/>
    </source>
</evidence>
<keyword evidence="1" id="KW-0418">Kinase</keyword>
<protein>
    <submittedName>
        <fullName evidence="1">Protein kinase domain, Nitrogen network kinase 1, Phloem protein 2-like protein</fullName>
    </submittedName>
</protein>
<dbReference type="Proteomes" id="UP000245207">
    <property type="component" value="Unassembled WGS sequence"/>
</dbReference>